<sequence>MEIDLGLMRERILDVAEQHFRRIGYQKTSMADIAACLRMSSANIYRYFPSRAEIDAAICGRFIERTTRSADAVARQKAPAHEKIEGLLKLLHEERQKTFIQEKRVYDLIVAATMENWPVIRAHNDRLTTIIAEIIQEGAEGGTFFVDDAATAARSAMNAFMPFYHPVFVANKVRNTEETGQLHEEQICFILKALGWSDQRICLSVLPPQMRRKTSLPAT</sequence>
<evidence type="ECO:0000256" key="2">
    <source>
        <dbReference type="ARBA" id="ARBA00023125"/>
    </source>
</evidence>
<evidence type="ECO:0000313" key="6">
    <source>
        <dbReference type="EMBL" id="RWX81303.1"/>
    </source>
</evidence>
<dbReference type="InterPro" id="IPR009057">
    <property type="entry name" value="Homeodomain-like_sf"/>
</dbReference>
<dbReference type="Pfam" id="PF17935">
    <property type="entry name" value="TetR_C_27"/>
    <property type="match status" value="1"/>
</dbReference>
<dbReference type="OrthoDB" id="9802802at2"/>
<dbReference type="InterPro" id="IPR050109">
    <property type="entry name" value="HTH-type_TetR-like_transc_reg"/>
</dbReference>
<dbReference type="EMBL" id="SBIP01000001">
    <property type="protein sequence ID" value="RWX81303.1"/>
    <property type="molecule type" value="Genomic_DNA"/>
</dbReference>
<keyword evidence="7" id="KW-1185">Reference proteome</keyword>
<dbReference type="PANTHER" id="PTHR30055">
    <property type="entry name" value="HTH-TYPE TRANSCRIPTIONAL REGULATOR RUTR"/>
    <property type="match status" value="1"/>
</dbReference>
<name>A0A3S3RY50_9HYPH</name>
<accession>A0A3S3RY50</accession>
<dbReference type="InterPro" id="IPR001647">
    <property type="entry name" value="HTH_TetR"/>
</dbReference>
<feature type="domain" description="HTH tetR-type" evidence="5">
    <location>
        <begin position="6"/>
        <end position="66"/>
    </location>
</feature>
<comment type="caution">
    <text evidence="6">The sequence shown here is derived from an EMBL/GenBank/DDBJ whole genome shotgun (WGS) entry which is preliminary data.</text>
</comment>
<dbReference type="SUPFAM" id="SSF46689">
    <property type="entry name" value="Homeodomain-like"/>
    <property type="match status" value="1"/>
</dbReference>
<dbReference type="GO" id="GO:0000976">
    <property type="term" value="F:transcription cis-regulatory region binding"/>
    <property type="evidence" value="ECO:0007669"/>
    <property type="project" value="TreeGrafter"/>
</dbReference>
<keyword evidence="3" id="KW-0804">Transcription</keyword>
<dbReference type="PROSITE" id="PS50977">
    <property type="entry name" value="HTH_TETR_2"/>
    <property type="match status" value="1"/>
</dbReference>
<gene>
    <name evidence="6" type="ORF">EPK99_03040</name>
</gene>
<dbReference type="InterPro" id="IPR041478">
    <property type="entry name" value="TetR_C_27"/>
</dbReference>
<dbReference type="GO" id="GO:0003700">
    <property type="term" value="F:DNA-binding transcription factor activity"/>
    <property type="evidence" value="ECO:0007669"/>
    <property type="project" value="TreeGrafter"/>
</dbReference>
<proteinExistence type="predicted"/>
<protein>
    <submittedName>
        <fullName evidence="6">TetR/AcrR family transcriptional regulator</fullName>
    </submittedName>
</protein>
<evidence type="ECO:0000313" key="7">
    <source>
        <dbReference type="Proteomes" id="UP000287687"/>
    </source>
</evidence>
<reference evidence="6 7" key="1">
    <citation type="submission" date="2019-01" db="EMBL/GenBank/DDBJ databases">
        <title>The draft genome of Rhizobium sp. 24NR.</title>
        <authorList>
            <person name="Liu L."/>
            <person name="Liang L."/>
            <person name="Shi S."/>
            <person name="Xu L."/>
            <person name="Wang X."/>
            <person name="Li L."/>
            <person name="Zhang X."/>
        </authorList>
    </citation>
    <scope>NUCLEOTIDE SEQUENCE [LARGE SCALE GENOMIC DNA]</scope>
    <source>
        <strain evidence="6 7">24NR</strain>
    </source>
</reference>
<evidence type="ECO:0000256" key="3">
    <source>
        <dbReference type="ARBA" id="ARBA00023163"/>
    </source>
</evidence>
<dbReference type="RefSeq" id="WP_128441128.1">
    <property type="nucleotide sequence ID" value="NZ_SBIP01000001.1"/>
</dbReference>
<organism evidence="6 7">
    <name type="scientific">Neorhizobium lilium</name>
    <dbReference type="NCBI Taxonomy" id="2503024"/>
    <lineage>
        <taxon>Bacteria</taxon>
        <taxon>Pseudomonadati</taxon>
        <taxon>Pseudomonadota</taxon>
        <taxon>Alphaproteobacteria</taxon>
        <taxon>Hyphomicrobiales</taxon>
        <taxon>Rhizobiaceae</taxon>
        <taxon>Rhizobium/Agrobacterium group</taxon>
        <taxon>Neorhizobium</taxon>
    </lineage>
</organism>
<dbReference type="Proteomes" id="UP000287687">
    <property type="component" value="Unassembled WGS sequence"/>
</dbReference>
<evidence type="ECO:0000256" key="4">
    <source>
        <dbReference type="PROSITE-ProRule" id="PRU00335"/>
    </source>
</evidence>
<keyword evidence="1" id="KW-0805">Transcription regulation</keyword>
<dbReference type="Pfam" id="PF00440">
    <property type="entry name" value="TetR_N"/>
    <property type="match status" value="1"/>
</dbReference>
<dbReference type="AlphaFoldDB" id="A0A3S3RY50"/>
<evidence type="ECO:0000256" key="1">
    <source>
        <dbReference type="ARBA" id="ARBA00023015"/>
    </source>
</evidence>
<evidence type="ECO:0000259" key="5">
    <source>
        <dbReference type="PROSITE" id="PS50977"/>
    </source>
</evidence>
<dbReference type="Gene3D" id="1.10.357.10">
    <property type="entry name" value="Tetracycline Repressor, domain 2"/>
    <property type="match status" value="1"/>
</dbReference>
<dbReference type="PANTHER" id="PTHR30055:SF151">
    <property type="entry name" value="TRANSCRIPTIONAL REGULATORY PROTEIN"/>
    <property type="match status" value="1"/>
</dbReference>
<keyword evidence="2 4" id="KW-0238">DNA-binding</keyword>
<feature type="DNA-binding region" description="H-T-H motif" evidence="4">
    <location>
        <begin position="29"/>
        <end position="48"/>
    </location>
</feature>